<evidence type="ECO:0000259" key="4">
    <source>
        <dbReference type="Pfam" id="PF13649"/>
    </source>
</evidence>
<reference evidence="5 6" key="1">
    <citation type="submission" date="2022-03" db="EMBL/GenBank/DDBJ databases">
        <authorList>
            <person name="Jo J.-H."/>
            <person name="Im W.-T."/>
        </authorList>
    </citation>
    <scope>NUCLEOTIDE SEQUENCE [LARGE SCALE GENOMIC DNA]</scope>
    <source>
        <strain evidence="5 6">MA9</strain>
    </source>
</reference>
<dbReference type="Proteomes" id="UP001316087">
    <property type="component" value="Unassembled WGS sequence"/>
</dbReference>
<dbReference type="GO" id="GO:0008168">
    <property type="term" value="F:methyltransferase activity"/>
    <property type="evidence" value="ECO:0007669"/>
    <property type="project" value="UniProtKB-KW"/>
</dbReference>
<protein>
    <submittedName>
        <fullName evidence="5">Class I SAM-dependent methyltransferase</fullName>
    </submittedName>
</protein>
<dbReference type="GO" id="GO:0032259">
    <property type="term" value="P:methylation"/>
    <property type="evidence" value="ECO:0007669"/>
    <property type="project" value="UniProtKB-KW"/>
</dbReference>
<dbReference type="Gene3D" id="3.40.50.150">
    <property type="entry name" value="Vaccinia Virus protein VP39"/>
    <property type="match status" value="1"/>
</dbReference>
<gene>
    <name evidence="5" type="ORF">LZ480_05480</name>
</gene>
<accession>A0ABS9UBL0</accession>
<keyword evidence="1 5" id="KW-0489">Methyltransferase</keyword>
<dbReference type="InterPro" id="IPR008854">
    <property type="entry name" value="TPMT"/>
</dbReference>
<keyword evidence="3" id="KW-0949">S-adenosyl-L-methionine</keyword>
<evidence type="ECO:0000313" key="6">
    <source>
        <dbReference type="Proteomes" id="UP001316087"/>
    </source>
</evidence>
<dbReference type="EMBL" id="JAKZFC010000001">
    <property type="protein sequence ID" value="MCH7321338.1"/>
    <property type="molecule type" value="Genomic_DNA"/>
</dbReference>
<keyword evidence="2" id="KW-0808">Transferase</keyword>
<evidence type="ECO:0000256" key="3">
    <source>
        <dbReference type="ARBA" id="ARBA00022691"/>
    </source>
</evidence>
<dbReference type="InterPro" id="IPR041698">
    <property type="entry name" value="Methyltransf_25"/>
</dbReference>
<evidence type="ECO:0000313" key="5">
    <source>
        <dbReference type="EMBL" id="MCH7321338.1"/>
    </source>
</evidence>
<comment type="caution">
    <text evidence="5">The sequence shown here is derived from an EMBL/GenBank/DDBJ whole genome shotgun (WGS) entry which is preliminary data.</text>
</comment>
<proteinExistence type="predicted"/>
<sequence length="232" mass="27481">MLVKDEQDVYDLLDSLLREPTQFWDSFYKDRKDKEIPFFCNRVDEHLKKYVKNNMIQRGRVLEIGCGNGRNAIYLAKKGFSVTAVDLSQEAINWATQQASLQNVDIEFYCENIFNLKFPNESFDFIYDSGCFHHLPPHRRITYIQFLHHHLKHDGYFSISTFKENGKYGGSALADEQYYIDRSLHGGIGYSKEKLKKIFKRFEEIEIRDMHYDNLTHDEFGLEDFVVCLFKK</sequence>
<dbReference type="InterPro" id="IPR029063">
    <property type="entry name" value="SAM-dependent_MTases_sf"/>
</dbReference>
<dbReference type="PANTHER" id="PTHR43464:SF19">
    <property type="entry name" value="UBIQUINONE BIOSYNTHESIS O-METHYLTRANSFERASE, MITOCHONDRIAL"/>
    <property type="match status" value="1"/>
</dbReference>
<evidence type="ECO:0000256" key="2">
    <source>
        <dbReference type="ARBA" id="ARBA00022679"/>
    </source>
</evidence>
<organism evidence="5 6">
    <name type="scientific">Solibacillus palustris</name>
    <dbReference type="NCBI Taxonomy" id="2908203"/>
    <lineage>
        <taxon>Bacteria</taxon>
        <taxon>Bacillati</taxon>
        <taxon>Bacillota</taxon>
        <taxon>Bacilli</taxon>
        <taxon>Bacillales</taxon>
        <taxon>Caryophanaceae</taxon>
        <taxon>Solibacillus</taxon>
    </lineage>
</organism>
<dbReference type="Pfam" id="PF13649">
    <property type="entry name" value="Methyltransf_25"/>
    <property type="match status" value="1"/>
</dbReference>
<dbReference type="PANTHER" id="PTHR43464">
    <property type="entry name" value="METHYLTRANSFERASE"/>
    <property type="match status" value="1"/>
</dbReference>
<dbReference type="PROSITE" id="PS51585">
    <property type="entry name" value="SAM_MT_TPMT"/>
    <property type="match status" value="1"/>
</dbReference>
<evidence type="ECO:0000256" key="1">
    <source>
        <dbReference type="ARBA" id="ARBA00022603"/>
    </source>
</evidence>
<dbReference type="RefSeq" id="WP_241368368.1">
    <property type="nucleotide sequence ID" value="NZ_JAKZFC010000001.1"/>
</dbReference>
<dbReference type="SUPFAM" id="SSF53335">
    <property type="entry name" value="S-adenosyl-L-methionine-dependent methyltransferases"/>
    <property type="match status" value="1"/>
</dbReference>
<feature type="domain" description="Methyltransferase" evidence="4">
    <location>
        <begin position="61"/>
        <end position="155"/>
    </location>
</feature>
<name>A0ABS9UBL0_9BACL</name>
<dbReference type="CDD" id="cd02440">
    <property type="entry name" value="AdoMet_MTases"/>
    <property type="match status" value="1"/>
</dbReference>
<keyword evidence="6" id="KW-1185">Reference proteome</keyword>